<dbReference type="EMBL" id="CP096568">
    <property type="protein sequence ID" value="UPU47044.1"/>
    <property type="molecule type" value="Genomic_DNA"/>
</dbReference>
<dbReference type="SUPFAM" id="SSF102215">
    <property type="entry name" value="Creatininase"/>
    <property type="match status" value="1"/>
</dbReference>
<dbReference type="Proteomes" id="UP000831484">
    <property type="component" value="Plasmid pdjl-6-5"/>
</dbReference>
<gene>
    <name evidence="6" type="ORF">M0639_33760</name>
</gene>
<dbReference type="Pfam" id="PF02633">
    <property type="entry name" value="Creatininase"/>
    <property type="match status" value="1"/>
</dbReference>
<evidence type="ECO:0000256" key="2">
    <source>
        <dbReference type="ARBA" id="ARBA00022723"/>
    </source>
</evidence>
<evidence type="ECO:0000313" key="6">
    <source>
        <dbReference type="EMBL" id="UPU47044.1"/>
    </source>
</evidence>
<dbReference type="PANTHER" id="PTHR35005:SF1">
    <property type="entry name" value="2-AMINO-5-FORMYLAMINO-6-RIBOSYLAMINOPYRIMIDIN-4(3H)-ONE 5'-MONOPHOSPHATE DEFORMYLASE"/>
    <property type="match status" value="1"/>
</dbReference>
<keyword evidence="2" id="KW-0479">Metal-binding</keyword>
<dbReference type="AlphaFoldDB" id="A0AB38RPL7"/>
<dbReference type="GO" id="GO:0009231">
    <property type="term" value="P:riboflavin biosynthetic process"/>
    <property type="evidence" value="ECO:0007669"/>
    <property type="project" value="TreeGrafter"/>
</dbReference>
<keyword evidence="6" id="KW-0614">Plasmid</keyword>
<protein>
    <submittedName>
        <fullName evidence="6">Creatininase family protein</fullName>
    </submittedName>
</protein>
<name>A0AB38RPL7_RHOSG</name>
<reference evidence="7" key="1">
    <citation type="journal article" date="2022" name="Environ. Microbiol.">
        <title>Functional analysis, diversity, and distribution of carbendazim hydrolases MheI and CbmA, responsible for the initial step in carbendazim degradation.</title>
        <authorList>
            <person name="Zhang M."/>
            <person name="Bai X."/>
            <person name="Li Q."/>
            <person name="Zhang L."/>
            <person name="Zhu Q."/>
            <person name="Gao S."/>
            <person name="Ke Z."/>
            <person name="Jiang M."/>
            <person name="Hu J."/>
            <person name="Qiu J."/>
            <person name="Hong Q."/>
        </authorList>
    </citation>
    <scope>NUCLEOTIDE SEQUENCE [LARGE SCALE GENOMIC DNA]</scope>
    <source>
        <strain evidence="7">djl-6</strain>
    </source>
</reference>
<comment type="cofactor">
    <cofactor evidence="1">
        <name>Zn(2+)</name>
        <dbReference type="ChEBI" id="CHEBI:29105"/>
    </cofactor>
</comment>
<keyword evidence="4" id="KW-0862">Zinc</keyword>
<evidence type="ECO:0000256" key="3">
    <source>
        <dbReference type="ARBA" id="ARBA00022801"/>
    </source>
</evidence>
<keyword evidence="3" id="KW-0378">Hydrolase</keyword>
<evidence type="ECO:0000256" key="5">
    <source>
        <dbReference type="ARBA" id="ARBA00024029"/>
    </source>
</evidence>
<comment type="similarity">
    <text evidence="5">Belongs to the creatininase superfamily.</text>
</comment>
<dbReference type="InterPro" id="IPR024087">
    <property type="entry name" value="Creatininase-like_sf"/>
</dbReference>
<evidence type="ECO:0000256" key="1">
    <source>
        <dbReference type="ARBA" id="ARBA00001947"/>
    </source>
</evidence>
<dbReference type="InterPro" id="IPR003785">
    <property type="entry name" value="Creatininase/forma_Hydrolase"/>
</dbReference>
<organism evidence="6 7">
    <name type="scientific">Rhodococcus qingshengii JCM 15477</name>
    <dbReference type="NCBI Taxonomy" id="1303681"/>
    <lineage>
        <taxon>Bacteria</taxon>
        <taxon>Bacillati</taxon>
        <taxon>Actinomycetota</taxon>
        <taxon>Actinomycetes</taxon>
        <taxon>Mycobacteriales</taxon>
        <taxon>Nocardiaceae</taxon>
        <taxon>Rhodococcus</taxon>
        <taxon>Rhodococcus erythropolis group</taxon>
    </lineage>
</organism>
<keyword evidence="7" id="KW-1185">Reference proteome</keyword>
<accession>A0AB38RPL7</accession>
<evidence type="ECO:0000313" key="7">
    <source>
        <dbReference type="Proteomes" id="UP000831484"/>
    </source>
</evidence>
<dbReference type="GO" id="GO:0016811">
    <property type="term" value="F:hydrolase activity, acting on carbon-nitrogen (but not peptide) bonds, in linear amides"/>
    <property type="evidence" value="ECO:0007669"/>
    <property type="project" value="TreeGrafter"/>
</dbReference>
<geneLocation type="plasmid" evidence="6 7">
    <name>pdjl-6-5</name>
</geneLocation>
<dbReference type="PANTHER" id="PTHR35005">
    <property type="entry name" value="3-DEHYDRO-SCYLLO-INOSOSE HYDROLASE"/>
    <property type="match status" value="1"/>
</dbReference>
<dbReference type="GO" id="GO:0046872">
    <property type="term" value="F:metal ion binding"/>
    <property type="evidence" value="ECO:0007669"/>
    <property type="project" value="UniProtKB-KW"/>
</dbReference>
<proteinExistence type="inferred from homology"/>
<dbReference type="Gene3D" id="3.40.50.10310">
    <property type="entry name" value="Creatininase"/>
    <property type="match status" value="1"/>
</dbReference>
<dbReference type="RefSeq" id="WP_076949043.1">
    <property type="nucleotide sequence ID" value="NZ_CP096568.1"/>
</dbReference>
<evidence type="ECO:0000256" key="4">
    <source>
        <dbReference type="ARBA" id="ARBA00022833"/>
    </source>
</evidence>
<sequence>MISQAPTWEQLRQSFAAGRAAVLAIGSYEAHGPHLPVDTDTVIATAVVGEIAERIDGIALPVLPYGATSRPRSGGGDVFPLPALRIPTLFAVVSELVDGIVRAGARELVVITGHYENASVMWDAVQEATAEKDCRSVIFDAPWELIDDDVLTETFPDGVNWAADHGGLLETALMLHLDPDRVGEPPPPWSQAPRQYDVLPTPADAVPPNGIVNDARRVTASDGALLFGAMIDGLERALHREHIHR</sequence>